<dbReference type="Gene3D" id="3.30.450.40">
    <property type="match status" value="1"/>
</dbReference>
<dbReference type="GO" id="GO:0035556">
    <property type="term" value="P:intracellular signal transduction"/>
    <property type="evidence" value="ECO:0007669"/>
    <property type="project" value="InterPro"/>
</dbReference>
<comment type="caution">
    <text evidence="1">The sequence shown here is derived from an EMBL/GenBank/DDBJ whole genome shotgun (WGS) entry which is preliminary data.</text>
</comment>
<dbReference type="RefSeq" id="WP_003370667.1">
    <property type="nucleotide sequence ID" value="NZ_JACBBA010000012.1"/>
</dbReference>
<dbReference type="InterPro" id="IPR003018">
    <property type="entry name" value="GAF"/>
</dbReference>
<dbReference type="Pfam" id="PF00211">
    <property type="entry name" value="Guanylate_cyc"/>
    <property type="match status" value="1"/>
</dbReference>
<dbReference type="GO" id="GO:0009190">
    <property type="term" value="P:cyclic nucleotide biosynthetic process"/>
    <property type="evidence" value="ECO:0007669"/>
    <property type="project" value="InterPro"/>
</dbReference>
<dbReference type="InterPro" id="IPR029787">
    <property type="entry name" value="Nucleotide_cyclase"/>
</dbReference>
<dbReference type="AlphaFoldDB" id="A0A6B4JR41"/>
<name>A0A6B4JR41_CLOBO</name>
<dbReference type="Pfam" id="PF13185">
    <property type="entry name" value="GAF_2"/>
    <property type="match status" value="1"/>
</dbReference>
<reference evidence="1 2" key="1">
    <citation type="submission" date="2019-04" db="EMBL/GenBank/DDBJ databases">
        <title>Genome sequencing of Clostridium botulinum Groups I-IV and Clostridium butyricum.</title>
        <authorList>
            <person name="Brunt J."/>
            <person name="Van Vliet A.H.M."/>
            <person name="Stringer S.C."/>
            <person name="Carter A.T."/>
            <person name="Peck M.W."/>
        </authorList>
    </citation>
    <scope>NUCLEOTIDE SEQUENCE [LARGE SCALE GENOMIC DNA]</scope>
    <source>
        <strain evidence="1 2">BL81</strain>
    </source>
</reference>
<organism evidence="1 2">
    <name type="scientific">Clostridium botulinum</name>
    <dbReference type="NCBI Taxonomy" id="1491"/>
    <lineage>
        <taxon>Bacteria</taxon>
        <taxon>Bacillati</taxon>
        <taxon>Bacillota</taxon>
        <taxon>Clostridia</taxon>
        <taxon>Eubacteriales</taxon>
        <taxon>Clostridiaceae</taxon>
        <taxon>Clostridium</taxon>
    </lineage>
</organism>
<dbReference type="GO" id="GO:0004016">
    <property type="term" value="F:adenylate cyclase activity"/>
    <property type="evidence" value="ECO:0007669"/>
    <property type="project" value="UniProtKB-ARBA"/>
</dbReference>
<dbReference type="Proteomes" id="UP000486903">
    <property type="component" value="Unassembled WGS sequence"/>
</dbReference>
<evidence type="ECO:0000313" key="1">
    <source>
        <dbReference type="EMBL" id="NFV27897.1"/>
    </source>
</evidence>
<dbReference type="InterPro" id="IPR001054">
    <property type="entry name" value="A/G_cyclase"/>
</dbReference>
<accession>A0A6B4JR41</accession>
<sequence length="423" mass="48303">MNLSNLINDINPYVGVIGSVITIALLIGSICKFVFNHVKIKKEFDKINNKYSNLIKKIDLYGKEFYCSFSKKSEIDKKVETMIEELDVQGGSIYIKYPYDKSWHIFLSQITKGKSDSNLSKIPFRLSSTSAGQCFLSKAPQITNDASHSRTFNNAADKKIGFHTKRLLEYPIIHNNEVIAVLQLINKENDFTNDDLNYVKATYEDELKQMILDFINVPNYIDTLDIHRDILNTNRIIVAMDISSSQNIFKCSESNITAIMIIKEYYNLVSRITREHGGYIDNYLGDGVLISFNYSNDNIKEIIKSIIAIKTEFDKLKETWVKSFNEKDIEDVFIRLGVTIGEVKVVSIDSGYQNKMTIMGKNVNLAFNMCNELLRTKSIIAIDHASYNKISSVISVKSVELKDMKKTEKLTNEIFEITNVSIN</sequence>
<dbReference type="SUPFAM" id="SSF55073">
    <property type="entry name" value="Nucleotide cyclase"/>
    <property type="match status" value="1"/>
</dbReference>
<dbReference type="InterPro" id="IPR029016">
    <property type="entry name" value="GAF-like_dom_sf"/>
</dbReference>
<proteinExistence type="predicted"/>
<protein>
    <submittedName>
        <fullName evidence="1">GAF domain-containing protein</fullName>
    </submittedName>
</protein>
<gene>
    <name evidence="1" type="ORF">FDG31_17510</name>
</gene>
<dbReference type="SUPFAM" id="SSF55781">
    <property type="entry name" value="GAF domain-like"/>
    <property type="match status" value="1"/>
</dbReference>
<dbReference type="PROSITE" id="PS50125">
    <property type="entry name" value="GUANYLATE_CYCLASE_2"/>
    <property type="match status" value="1"/>
</dbReference>
<dbReference type="Gene3D" id="3.30.70.1230">
    <property type="entry name" value="Nucleotide cyclase"/>
    <property type="match status" value="1"/>
</dbReference>
<dbReference type="EMBL" id="SXFB01000024">
    <property type="protein sequence ID" value="NFV27897.1"/>
    <property type="molecule type" value="Genomic_DNA"/>
</dbReference>
<evidence type="ECO:0000313" key="2">
    <source>
        <dbReference type="Proteomes" id="UP000486903"/>
    </source>
</evidence>